<keyword evidence="1" id="KW-0175">Coiled coil</keyword>
<dbReference type="Proteomes" id="UP000220797">
    <property type="component" value="Unassembled WGS sequence"/>
</dbReference>
<organism evidence="5 6">
    <name type="scientific">Plasmodium gallinaceum</name>
    <dbReference type="NCBI Taxonomy" id="5849"/>
    <lineage>
        <taxon>Eukaryota</taxon>
        <taxon>Sar</taxon>
        <taxon>Alveolata</taxon>
        <taxon>Apicomplexa</taxon>
        <taxon>Aconoidasida</taxon>
        <taxon>Haemosporida</taxon>
        <taxon>Plasmodiidae</taxon>
        <taxon>Plasmodium</taxon>
        <taxon>Plasmodium (Haemamoeba)</taxon>
    </lineage>
</organism>
<dbReference type="OrthoDB" id="10259622at2759"/>
<name>A0A1J1H005_PLAGA</name>
<evidence type="ECO:0000256" key="1">
    <source>
        <dbReference type="SAM" id="Coils"/>
    </source>
</evidence>
<dbReference type="EMBL" id="CVMV01000143">
    <property type="protein sequence ID" value="CRG98160.1"/>
    <property type="molecule type" value="Genomic_DNA"/>
</dbReference>
<dbReference type="InterPro" id="IPR000905">
    <property type="entry name" value="Gcp-like_dom"/>
</dbReference>
<keyword evidence="3" id="KW-1133">Transmembrane helix</keyword>
<dbReference type="SUPFAM" id="SSF53067">
    <property type="entry name" value="Actin-like ATPase domain"/>
    <property type="match status" value="1"/>
</dbReference>
<feature type="domain" description="Gcp-like" evidence="4">
    <location>
        <begin position="332"/>
        <end position="515"/>
    </location>
</feature>
<dbReference type="EC" id="2.3.1.234" evidence="5"/>
<keyword evidence="5" id="KW-0012">Acyltransferase</keyword>
<dbReference type="PANTHER" id="PTHR11735">
    <property type="entry name" value="TRNA N6-ADENOSINE THREONYLCARBAMOYLTRANSFERASE"/>
    <property type="match status" value="1"/>
</dbReference>
<keyword evidence="3" id="KW-0812">Transmembrane</keyword>
<dbReference type="RefSeq" id="XP_028530957.1">
    <property type="nucleotide sequence ID" value="XM_028674623.1"/>
</dbReference>
<dbReference type="Pfam" id="PF00814">
    <property type="entry name" value="TsaD"/>
    <property type="match status" value="1"/>
</dbReference>
<keyword evidence="5" id="KW-0808">Transferase</keyword>
<dbReference type="GeneID" id="39729120"/>
<evidence type="ECO:0000313" key="6">
    <source>
        <dbReference type="Proteomes" id="UP000220797"/>
    </source>
</evidence>
<reference evidence="5" key="1">
    <citation type="submission" date="2015-04" db="EMBL/GenBank/DDBJ databases">
        <authorList>
            <consortium name="Pathogen Informatics"/>
        </authorList>
    </citation>
    <scope>NUCLEOTIDE SEQUENCE [LARGE SCALE GENOMIC DNA]</scope>
    <source>
        <strain evidence="5">8A</strain>
    </source>
</reference>
<dbReference type="Gene3D" id="3.30.420.40">
    <property type="match status" value="2"/>
</dbReference>
<dbReference type="PANTHER" id="PTHR11735:SF6">
    <property type="entry name" value="TRNA N6-ADENOSINE THREONYLCARBAMOYLTRANSFERASE, MITOCHONDRIAL"/>
    <property type="match status" value="1"/>
</dbReference>
<gene>
    <name evidence="5" type="primary">KAE1</name>
    <name evidence="5" type="ORF">PGAL8A_00059500</name>
</gene>
<feature type="region of interest" description="Disordered" evidence="2">
    <location>
        <begin position="290"/>
        <end position="316"/>
    </location>
</feature>
<keyword evidence="6" id="KW-1185">Reference proteome</keyword>
<dbReference type="InterPro" id="IPR043129">
    <property type="entry name" value="ATPase_NBD"/>
</dbReference>
<feature type="coiled-coil region" evidence="1">
    <location>
        <begin position="511"/>
        <end position="545"/>
    </location>
</feature>
<dbReference type="AlphaFoldDB" id="A0A1J1H005"/>
<protein>
    <submittedName>
        <fullName evidence="5">tRNA N6-adenosine threonylcarbamoyltransferase, putative</fullName>
        <ecNumber evidence="5">2.3.1.234</ecNumber>
    </submittedName>
</protein>
<dbReference type="VEuPathDB" id="PlasmoDB:PGAL8A_00059500"/>
<evidence type="ECO:0000313" key="5">
    <source>
        <dbReference type="EMBL" id="CRG98160.1"/>
    </source>
</evidence>
<comment type="caution">
    <text evidence="5">The sequence shown here is derived from an EMBL/GenBank/DDBJ whole genome shotgun (WGS) entry which is preliminary data.</text>
</comment>
<sequence>MKNVIENFVLYIFCFIHLTNYIYYTYKIDNIIIKETKFSNILGNTIKKVNKYYKESHQNYDVCKYKKIPKILIEKNKFKDKKIKYIVGIENTCDDTCVCVIDSNLNIIINVIISHFKIVHKYEGVYPFFISSINNLFLKHYVDKILNNINKKKINCYGLSVCPGIAKNMEAAKNYIEEIKKNNKIVKISSVNHIFAHVLSPLFFPFYTDVNTYTNRYEYKEKNLNKIENENFININMSEIIKNDKNKEKVKEILEVLNKNIVTKQKSNNLNEQEFLNYASYILKKEKKEDKENISEKNEDKENINEKKEDKENISEKKENENLNKFLTGYLKDGYICVLVSGGSTEVYIVKKNIKNDICISKISKTVDMSVGDIIDKIARDLELPVGLGGGPFLEMKAKEFIEKLKRKKMNEEICDDPFQPFPTPFSPNNIINFSFSGIFNHLSKIIKKLKKEKSFEIEKDRYAYYCQKNIFSHILKQLNKIMYFSELHFNIKNLCIVGGVGCNNFLYQSLKNLALRRDNKEYQIKEYNKLKKRLKKKIKKIGEEKFEVFNISEHNQEKENELNSSLVWKIYLNYLLKKKSKDDILSYLKSFNFEDFMKLKNNGYFLLEDSTFLNNSNPWKIYKTPLNLSRDNAAMICFNTFLNLHNKINIHQDTSEIKIKPTVTTKLENNFLLLSDIIIFDVYVEYFDNKKI</sequence>
<accession>A0A1J1H005</accession>
<dbReference type="GO" id="GO:0005739">
    <property type="term" value="C:mitochondrion"/>
    <property type="evidence" value="ECO:0007669"/>
    <property type="project" value="TreeGrafter"/>
</dbReference>
<dbReference type="GO" id="GO:0061711">
    <property type="term" value="F:tRNA N(6)-L-threonylcarbamoyladenine synthase activity"/>
    <property type="evidence" value="ECO:0007669"/>
    <property type="project" value="UniProtKB-EC"/>
</dbReference>
<feature type="transmembrane region" description="Helical" evidence="3">
    <location>
        <begin position="7"/>
        <end position="26"/>
    </location>
</feature>
<keyword evidence="3" id="KW-0472">Membrane</keyword>
<evidence type="ECO:0000259" key="4">
    <source>
        <dbReference type="Pfam" id="PF00814"/>
    </source>
</evidence>
<proteinExistence type="predicted"/>
<evidence type="ECO:0000256" key="2">
    <source>
        <dbReference type="SAM" id="MobiDB-lite"/>
    </source>
</evidence>
<evidence type="ECO:0000256" key="3">
    <source>
        <dbReference type="SAM" id="Phobius"/>
    </source>
</evidence>